<comment type="caution">
    <text evidence="1">The sequence shown here is derived from an EMBL/GenBank/DDBJ whole genome shotgun (WGS) entry which is preliminary data.</text>
</comment>
<dbReference type="Proteomes" id="UP000653305">
    <property type="component" value="Unassembled WGS sequence"/>
</dbReference>
<keyword evidence="2" id="KW-1185">Reference proteome</keyword>
<protein>
    <submittedName>
        <fullName evidence="1">Uncharacterized protein</fullName>
    </submittedName>
</protein>
<accession>A0A830B0T4</accession>
<sequence length="137" mass="15742">MISWWRRKLLIGQLSIQDEPSHLQTPIPELSGDNVPDEAVTKCTGCGIDFSAFVRKQELERSWKVSACFQYTCKVLIELAARSDLKLIALAFRGKSPFIMNSQRWASWSGSTRPFLIRQIVSAMYLVLRLCILKWYS</sequence>
<evidence type="ECO:0000313" key="2">
    <source>
        <dbReference type="Proteomes" id="UP000653305"/>
    </source>
</evidence>
<dbReference type="EMBL" id="BMAC01000003">
    <property type="protein sequence ID" value="GFP78962.1"/>
    <property type="molecule type" value="Genomic_DNA"/>
</dbReference>
<reference evidence="1" key="1">
    <citation type="submission" date="2020-07" db="EMBL/GenBank/DDBJ databases">
        <title>Ethylene signaling mediates host invasion by parasitic plants.</title>
        <authorList>
            <person name="Yoshida S."/>
        </authorList>
    </citation>
    <scope>NUCLEOTIDE SEQUENCE</scope>
    <source>
        <strain evidence="1">Okayama</strain>
    </source>
</reference>
<dbReference type="OrthoDB" id="660555at2759"/>
<evidence type="ECO:0000313" key="1">
    <source>
        <dbReference type="EMBL" id="GFP78962.1"/>
    </source>
</evidence>
<dbReference type="AlphaFoldDB" id="A0A830B0T4"/>
<organism evidence="1 2">
    <name type="scientific">Phtheirospermum japonicum</name>
    <dbReference type="NCBI Taxonomy" id="374723"/>
    <lineage>
        <taxon>Eukaryota</taxon>
        <taxon>Viridiplantae</taxon>
        <taxon>Streptophyta</taxon>
        <taxon>Embryophyta</taxon>
        <taxon>Tracheophyta</taxon>
        <taxon>Spermatophyta</taxon>
        <taxon>Magnoliopsida</taxon>
        <taxon>eudicotyledons</taxon>
        <taxon>Gunneridae</taxon>
        <taxon>Pentapetalae</taxon>
        <taxon>asterids</taxon>
        <taxon>lamiids</taxon>
        <taxon>Lamiales</taxon>
        <taxon>Orobanchaceae</taxon>
        <taxon>Orobanchaceae incertae sedis</taxon>
        <taxon>Phtheirospermum</taxon>
    </lineage>
</organism>
<gene>
    <name evidence="1" type="ORF">PHJA_000039700</name>
</gene>
<proteinExistence type="predicted"/>
<name>A0A830B0T4_9LAMI</name>